<dbReference type="Gene3D" id="3.90.1150.10">
    <property type="entry name" value="Aspartate Aminotransferase, domain 1"/>
    <property type="match status" value="1"/>
</dbReference>
<dbReference type="EMBL" id="CDMG01000004">
    <property type="protein sequence ID" value="CRI32179.1"/>
    <property type="molecule type" value="Genomic_DNA"/>
</dbReference>
<keyword evidence="5 9" id="KW-0949">S-adenosyl-L-methionine</keyword>
<comment type="catalytic activity">
    <reaction evidence="8 9">
        <text>(8S)-8-amino-7-oxononanoate + S-adenosyl-L-methionine = S-adenosyl-4-methylsulfanyl-2-oxobutanoate + (7R,8S)-7,8-diammoniononanoate</text>
        <dbReference type="Rhea" id="RHEA:16861"/>
        <dbReference type="ChEBI" id="CHEBI:16490"/>
        <dbReference type="ChEBI" id="CHEBI:59789"/>
        <dbReference type="ChEBI" id="CHEBI:149468"/>
        <dbReference type="ChEBI" id="CHEBI:149469"/>
        <dbReference type="EC" id="2.6.1.62"/>
    </reaction>
</comment>
<dbReference type="RefSeq" id="WP_053945097.1">
    <property type="nucleotide sequence ID" value="NZ_CDMG01000004.1"/>
</dbReference>
<dbReference type="InterPro" id="IPR005815">
    <property type="entry name" value="BioA"/>
</dbReference>
<keyword evidence="9" id="KW-0963">Cytoplasm</keyword>
<name>A0A0K2Y8J6_9HELI</name>
<dbReference type="GO" id="GO:0009102">
    <property type="term" value="P:biotin biosynthetic process"/>
    <property type="evidence" value="ECO:0007669"/>
    <property type="project" value="UniProtKB-UniRule"/>
</dbReference>
<dbReference type="HAMAP" id="MF_00834">
    <property type="entry name" value="BioA"/>
    <property type="match status" value="1"/>
</dbReference>
<evidence type="ECO:0000256" key="9">
    <source>
        <dbReference type="HAMAP-Rule" id="MF_00834"/>
    </source>
</evidence>
<feature type="binding site" evidence="9">
    <location>
        <begin position="307"/>
        <end position="308"/>
    </location>
    <ligand>
        <name>pyridoxal 5'-phosphate</name>
        <dbReference type="ChEBI" id="CHEBI:597326"/>
    </ligand>
</feature>
<evidence type="ECO:0000256" key="6">
    <source>
        <dbReference type="ARBA" id="ARBA00022756"/>
    </source>
</evidence>
<sequence>MTNDGWHALDVKHIWHPCSQMHDYIDLPLLPIKSAKGVYLHDFEGNRYIDAISSWWVNLFGHNHPYINQKLKEQIDTLEHVLLAGLTHPQAINLAARLCALSGFEKCFFADNGSACVEVALKMSYHSHLLEGKQKPKFLSLENGYHGETLGALSVGAVGLYKDTYKELFCQHLQTPVPKNEADVPRALQALQVLLQKEHKNISAFILEPLIQCAGNMHFYSADFVKQATKMCQALGVHVIFDEIAVGFGRTGSLFAFEQCQVKPDFLCLSKGITGGYLPLAVVLTTNSIYEQFYAPYEQNKSFLHSHSYTGNALACACANATLDLFEQGVVEKNKKLSADISAHLQERLGSLKGVKNLRACGMVFAFELTGYKGTKRLSLAVFQKGLELGILLRPLADTIYFMPAYTITPQEVLESVGAMAQVVRALT</sequence>
<feature type="binding site" evidence="9">
    <location>
        <position position="394"/>
    </location>
    <ligand>
        <name>substrate</name>
    </ligand>
</feature>
<comment type="subcellular location">
    <subcellularLocation>
        <location evidence="9">Cytoplasm</location>
    </subcellularLocation>
</comment>
<dbReference type="GeneID" id="82131641"/>
<feature type="binding site" evidence="9">
    <location>
        <position position="271"/>
    </location>
    <ligand>
        <name>substrate</name>
    </ligand>
</feature>
<evidence type="ECO:0000256" key="2">
    <source>
        <dbReference type="ARBA" id="ARBA00005063"/>
    </source>
</evidence>
<dbReference type="InterPro" id="IPR015424">
    <property type="entry name" value="PyrdxlP-dep_Trfase"/>
</dbReference>
<comment type="cofactor">
    <cofactor evidence="1 9">
        <name>pyridoxal 5'-phosphate</name>
        <dbReference type="ChEBI" id="CHEBI:597326"/>
    </cofactor>
</comment>
<evidence type="ECO:0000256" key="5">
    <source>
        <dbReference type="ARBA" id="ARBA00022691"/>
    </source>
</evidence>
<evidence type="ECO:0000256" key="7">
    <source>
        <dbReference type="ARBA" id="ARBA00022898"/>
    </source>
</evidence>
<evidence type="ECO:0000313" key="11">
    <source>
        <dbReference type="Proteomes" id="UP000043437"/>
    </source>
</evidence>
<dbReference type="Gene3D" id="3.40.640.10">
    <property type="entry name" value="Type I PLP-dependent aspartate aminotransferase-like (Major domain)"/>
    <property type="match status" value="1"/>
</dbReference>
<reference evidence="11" key="1">
    <citation type="submission" date="2014-12" db="EMBL/GenBank/DDBJ databases">
        <authorList>
            <person name="Jaenicke S."/>
        </authorList>
    </citation>
    <scope>NUCLEOTIDE SEQUENCE [LARGE SCALE GENOMIC DNA]</scope>
</reference>
<comment type="similarity">
    <text evidence="9">Belongs to the class-III pyridoxal-phosphate-dependent aminotransferase family. BioA subfamily.</text>
</comment>
<keyword evidence="6 9" id="KW-0093">Biotin biosynthesis</keyword>
<accession>A0A0K2Y8J6</accession>
<keyword evidence="7 9" id="KW-0663">Pyridoxal phosphate</keyword>
<dbReference type="InterPro" id="IPR049704">
    <property type="entry name" value="Aminotrans_3_PPA_site"/>
</dbReference>
<dbReference type="GO" id="GO:0004015">
    <property type="term" value="F:adenosylmethionine-8-amino-7-oxononanoate transaminase activity"/>
    <property type="evidence" value="ECO:0007669"/>
    <property type="project" value="UniProtKB-UniRule"/>
</dbReference>
<feature type="binding site" evidence="9">
    <location>
        <begin position="113"/>
        <end position="114"/>
    </location>
    <ligand>
        <name>pyridoxal 5'-phosphate</name>
        <dbReference type="ChEBI" id="CHEBI:597326"/>
    </ligand>
</feature>
<dbReference type="CDD" id="cd00610">
    <property type="entry name" value="OAT_like"/>
    <property type="match status" value="1"/>
</dbReference>
<organism evidence="10 11">
    <name type="scientific">Helicobacter ailurogastricus</name>
    <dbReference type="NCBI Taxonomy" id="1578720"/>
    <lineage>
        <taxon>Bacteria</taxon>
        <taxon>Pseudomonadati</taxon>
        <taxon>Campylobacterota</taxon>
        <taxon>Epsilonproteobacteria</taxon>
        <taxon>Campylobacterales</taxon>
        <taxon>Helicobacteraceae</taxon>
        <taxon>Helicobacter</taxon>
    </lineage>
</organism>
<evidence type="ECO:0000256" key="1">
    <source>
        <dbReference type="ARBA" id="ARBA00001933"/>
    </source>
</evidence>
<feature type="binding site" evidence="9">
    <location>
        <position position="145"/>
    </location>
    <ligand>
        <name>substrate</name>
    </ligand>
</feature>
<feature type="binding site" evidence="9">
    <location>
        <position position="306"/>
    </location>
    <ligand>
        <name>substrate</name>
    </ligand>
</feature>
<proteinExistence type="inferred from homology"/>
<feature type="site" description="Participates in the substrate recognition with KAPA and in a stacking interaction with the adenine ring of SAM" evidence="9">
    <location>
        <position position="18"/>
    </location>
</feature>
<dbReference type="InterPro" id="IPR015421">
    <property type="entry name" value="PyrdxlP-dep_Trfase_major"/>
</dbReference>
<feature type="binding site" evidence="9">
    <location>
        <position position="242"/>
    </location>
    <ligand>
        <name>pyridoxal 5'-phosphate</name>
        <dbReference type="ChEBI" id="CHEBI:597326"/>
    </ligand>
</feature>
<dbReference type="PROSITE" id="PS00600">
    <property type="entry name" value="AA_TRANSFER_CLASS_3"/>
    <property type="match status" value="1"/>
</dbReference>
<keyword evidence="4 9" id="KW-0808">Transferase</keyword>
<dbReference type="UniPathway" id="UPA00078">
    <property type="reaction ID" value="UER00160"/>
</dbReference>
<feature type="binding site" evidence="9">
    <location>
        <position position="55"/>
    </location>
    <ligand>
        <name>substrate</name>
    </ligand>
</feature>
<dbReference type="PANTHER" id="PTHR42684">
    <property type="entry name" value="ADENOSYLMETHIONINE-8-AMINO-7-OXONONANOATE AMINOTRANSFERASE"/>
    <property type="match status" value="1"/>
</dbReference>
<dbReference type="EC" id="2.6.1.62" evidence="9"/>
<comment type="subunit">
    <text evidence="9">Homodimer.</text>
</comment>
<dbReference type="SUPFAM" id="SSF53383">
    <property type="entry name" value="PLP-dependent transferases"/>
    <property type="match status" value="1"/>
</dbReference>
<comment type="pathway">
    <text evidence="2 9">Cofactor biosynthesis; biotin biosynthesis; 7,8-diaminononanoate from 8-amino-7-oxononanoate (SAM route): step 1/1.</text>
</comment>
<evidence type="ECO:0000256" key="3">
    <source>
        <dbReference type="ARBA" id="ARBA00022576"/>
    </source>
</evidence>
<feature type="modified residue" description="N6-(pyridoxal phosphate)lysine" evidence="9">
    <location>
        <position position="271"/>
    </location>
</feature>
<dbReference type="InterPro" id="IPR005814">
    <property type="entry name" value="Aminotrans_3"/>
</dbReference>
<gene>
    <name evidence="9" type="primary">bioA</name>
    <name evidence="10" type="ORF">HAL07_06540</name>
</gene>
<dbReference type="PANTHER" id="PTHR42684:SF17">
    <property type="entry name" value="ADENOSYLMETHIONINE-8-AMINO-7-OXONONANOATE AMINOTRANSFERASE"/>
    <property type="match status" value="1"/>
</dbReference>
<dbReference type="Proteomes" id="UP000043437">
    <property type="component" value="Unassembled WGS sequence"/>
</dbReference>
<dbReference type="GO" id="GO:0005737">
    <property type="term" value="C:cytoplasm"/>
    <property type="evidence" value="ECO:0007669"/>
    <property type="project" value="UniProtKB-SubCell"/>
</dbReference>
<dbReference type="InterPro" id="IPR015422">
    <property type="entry name" value="PyrdxlP-dep_Trfase_small"/>
</dbReference>
<dbReference type="AlphaFoldDB" id="A0A0K2Y8J6"/>
<evidence type="ECO:0000256" key="8">
    <source>
        <dbReference type="ARBA" id="ARBA00048449"/>
    </source>
</evidence>
<dbReference type="NCBIfam" id="NF004624">
    <property type="entry name" value="PRK05964.1"/>
    <property type="match status" value="1"/>
</dbReference>
<keyword evidence="3 9" id="KW-0032">Aminotransferase</keyword>
<dbReference type="NCBIfam" id="TIGR00508">
    <property type="entry name" value="bioA"/>
    <property type="match status" value="1"/>
</dbReference>
<comment type="function">
    <text evidence="9">Catalyzes the transfer of the alpha-amino group from S-adenosyl-L-methionine (SAM) to 7-keto-8-aminopelargonic acid (KAPA) to form 7,8-diaminopelargonic acid (DAPA). It is the only aminotransferase known to utilize SAM as an amino donor.</text>
</comment>
<evidence type="ECO:0000313" key="10">
    <source>
        <dbReference type="EMBL" id="CRI32179.1"/>
    </source>
</evidence>
<evidence type="ECO:0000256" key="4">
    <source>
        <dbReference type="ARBA" id="ARBA00022679"/>
    </source>
</evidence>
<dbReference type="GO" id="GO:0030170">
    <property type="term" value="F:pyridoxal phosphate binding"/>
    <property type="evidence" value="ECO:0007669"/>
    <property type="project" value="UniProtKB-UniRule"/>
</dbReference>
<protein>
    <recommendedName>
        <fullName evidence="9">Adenosylmethionine-8-amino-7-oxononanoate aminotransferase</fullName>
        <ecNumber evidence="9">2.6.1.62</ecNumber>
    </recommendedName>
    <alternativeName>
        <fullName evidence="9">7,8-diamino-pelargonic acid aminotransferase</fullName>
        <shortName evidence="9">DAPA AT</shortName>
        <shortName evidence="9">DAPA aminotransferase</shortName>
    </alternativeName>
    <alternativeName>
        <fullName evidence="9">7,8-diaminononanoate synthase</fullName>
        <shortName evidence="9">DANS</shortName>
    </alternativeName>
    <alternativeName>
        <fullName evidence="9">Diaminopelargonic acid synthase</fullName>
    </alternativeName>
</protein>
<dbReference type="Pfam" id="PF00202">
    <property type="entry name" value="Aminotran_3"/>
    <property type="match status" value="1"/>
</dbReference>
<dbReference type="PIRSF" id="PIRSF000521">
    <property type="entry name" value="Transaminase_4ab_Lys_Orn"/>
    <property type="match status" value="1"/>
</dbReference>